<organism evidence="1">
    <name type="scientific">marine sediment metagenome</name>
    <dbReference type="NCBI Taxonomy" id="412755"/>
    <lineage>
        <taxon>unclassified sequences</taxon>
        <taxon>metagenomes</taxon>
        <taxon>ecological metagenomes</taxon>
    </lineage>
</organism>
<name>X1F3B0_9ZZZZ</name>
<proteinExistence type="predicted"/>
<evidence type="ECO:0000313" key="1">
    <source>
        <dbReference type="EMBL" id="GAH40116.1"/>
    </source>
</evidence>
<reference evidence="1" key="1">
    <citation type="journal article" date="2014" name="Front. Microbiol.">
        <title>High frequency of phylogenetically diverse reductive dehalogenase-homologous genes in deep subseafloor sedimentary metagenomes.</title>
        <authorList>
            <person name="Kawai M."/>
            <person name="Futagami T."/>
            <person name="Toyoda A."/>
            <person name="Takaki Y."/>
            <person name="Nishi S."/>
            <person name="Hori S."/>
            <person name="Arai W."/>
            <person name="Tsubouchi T."/>
            <person name="Morono Y."/>
            <person name="Uchiyama I."/>
            <person name="Ito T."/>
            <person name="Fujiyama A."/>
            <person name="Inagaki F."/>
            <person name="Takami H."/>
        </authorList>
    </citation>
    <scope>NUCLEOTIDE SEQUENCE</scope>
    <source>
        <strain evidence="1">Expedition CK06-06</strain>
    </source>
</reference>
<feature type="non-terminal residue" evidence="1">
    <location>
        <position position="1"/>
    </location>
</feature>
<protein>
    <recommendedName>
        <fullName evidence="2">Isochorismatase-like domain-containing protein</fullName>
    </recommendedName>
</protein>
<gene>
    <name evidence="1" type="ORF">S03H2_24614</name>
</gene>
<dbReference type="EMBL" id="BARU01013722">
    <property type="protein sequence ID" value="GAH40116.1"/>
    <property type="molecule type" value="Genomic_DNA"/>
</dbReference>
<accession>X1F3B0</accession>
<comment type="caution">
    <text evidence="1">The sequence shown here is derived from an EMBL/GenBank/DDBJ whole genome shotgun (WGS) entry which is preliminary data.</text>
</comment>
<evidence type="ECO:0008006" key="2">
    <source>
        <dbReference type="Google" id="ProtNLM"/>
    </source>
</evidence>
<sequence length="42" mass="4825">RLYTVKDCCYDPDPVVHEHLFSTAFESRTTVLSLADALRLLE</sequence>
<dbReference type="AlphaFoldDB" id="X1F3B0"/>